<dbReference type="KEGG" id="cvn:111109546"/>
<organism evidence="3 4">
    <name type="scientific">Crassostrea virginica</name>
    <name type="common">Eastern oyster</name>
    <dbReference type="NCBI Taxonomy" id="6565"/>
    <lineage>
        <taxon>Eukaryota</taxon>
        <taxon>Metazoa</taxon>
        <taxon>Spiralia</taxon>
        <taxon>Lophotrochozoa</taxon>
        <taxon>Mollusca</taxon>
        <taxon>Bivalvia</taxon>
        <taxon>Autobranchia</taxon>
        <taxon>Pteriomorphia</taxon>
        <taxon>Ostreida</taxon>
        <taxon>Ostreoidea</taxon>
        <taxon>Ostreidae</taxon>
        <taxon>Crassostrea</taxon>
    </lineage>
</organism>
<dbReference type="Gene3D" id="3.40.50.11530">
    <property type="match status" value="1"/>
</dbReference>
<dbReference type="PANTHER" id="PTHR34257:SF2">
    <property type="entry name" value="E3 UBIQUITIN LIGASE TRAF3IP2"/>
    <property type="match status" value="1"/>
</dbReference>
<sequence>MKGMAHQQELPDIPIKYIPYEALHEIALVFDSPSVDGQRTLEGLAEKIYELSGYKIKVDHIKVRGLKNRCNAGQSPTVEFLQDLSKHKNANLQILQRAIVSLETSVDDVLPNCLPAIIKRYNAEIGQTRCSNKCSQHACNCNGCSVTGSGRSSSFRSREPNRHDRTGHLHRCAMGGCVHNRQAMPKHRMQNMNNLHSGQELPCHYNITDDSRSDNLTMKSNFQNSNVMSEPDFDQSQTFSMQLYRNDDYISPPEDFHPTPPSDLEDEDEESIGAYGGNVCGHRSVGRSHSEGEEYFEPEHVLTQRRVKTESTFDESNSETSDNSRRHSHPIYQRSQPNRRDCESDGDIPNIPDGCTCFRTPIINIGPKMVFVSLADDSKHHIKEVLIMCENFKEKGFEVKCDMMESLFTEQNINVNEWLDQCFKRACFVIFCISPKYYKHIRAENTLEAHPSDNRFHTRYIFDRARSEFIENNSMNKRFLPVLFRNSSASYTHIPEFLRSTIRYVFPDTFGHLTEFMQQSWERQQ</sequence>
<reference evidence="3" key="1">
    <citation type="submission" date="2024-06" db="UniProtKB">
        <authorList>
            <consortium name="RefSeq"/>
        </authorList>
    </citation>
    <scope>NUCLEOTIDE SEQUENCE [LARGE SCALE GENOMIC DNA]</scope>
</reference>
<dbReference type="GO" id="GO:0006959">
    <property type="term" value="P:humoral immune response"/>
    <property type="evidence" value="ECO:0007669"/>
    <property type="project" value="TreeGrafter"/>
</dbReference>
<name>A0A8B8BDE9_CRAVI</name>
<keyword evidence="3" id="KW-1185">Reference proteome</keyword>
<dbReference type="GeneID" id="111109546"/>
<evidence type="ECO:0000313" key="4">
    <source>
        <dbReference type="RefSeq" id="XP_022301425.1"/>
    </source>
</evidence>
<evidence type="ECO:0000256" key="1">
    <source>
        <dbReference type="SAM" id="MobiDB-lite"/>
    </source>
</evidence>
<dbReference type="Pfam" id="PF08357">
    <property type="entry name" value="SEFIR"/>
    <property type="match status" value="1"/>
</dbReference>
<dbReference type="OrthoDB" id="6144873at2759"/>
<dbReference type="Proteomes" id="UP000694844">
    <property type="component" value="Chromosome 1"/>
</dbReference>
<feature type="domain" description="SEFIR" evidence="2">
    <location>
        <begin position="367"/>
        <end position="515"/>
    </location>
</feature>
<evidence type="ECO:0000313" key="3">
    <source>
        <dbReference type="Proteomes" id="UP000694844"/>
    </source>
</evidence>
<dbReference type="InterPro" id="IPR013568">
    <property type="entry name" value="SEFIR_dom"/>
</dbReference>
<feature type="compositionally biased region" description="Basic and acidic residues" evidence="1">
    <location>
        <begin position="301"/>
        <end position="311"/>
    </location>
</feature>
<dbReference type="PANTHER" id="PTHR34257">
    <property type="entry name" value="ADAPTER PROTEIN CIKS"/>
    <property type="match status" value="1"/>
</dbReference>
<dbReference type="InterPro" id="IPR053047">
    <property type="entry name" value="E3_ubiq_ligase_TRAF3IP2"/>
</dbReference>
<gene>
    <name evidence="4" type="primary">LOC111109546</name>
</gene>
<protein>
    <submittedName>
        <fullName evidence="4">Uncharacterized protein LOC111109546 isoform X1</fullName>
    </submittedName>
</protein>
<dbReference type="PROSITE" id="PS51534">
    <property type="entry name" value="SEFIR"/>
    <property type="match status" value="1"/>
</dbReference>
<feature type="region of interest" description="Disordered" evidence="1">
    <location>
        <begin position="249"/>
        <end position="269"/>
    </location>
</feature>
<feature type="region of interest" description="Disordered" evidence="1">
    <location>
        <begin position="301"/>
        <end position="347"/>
    </location>
</feature>
<proteinExistence type="predicted"/>
<evidence type="ECO:0000259" key="2">
    <source>
        <dbReference type="PROSITE" id="PS51534"/>
    </source>
</evidence>
<accession>A0A8B8BDE9</accession>
<dbReference type="AlphaFoldDB" id="A0A8B8BDE9"/>
<dbReference type="RefSeq" id="XP_022301425.1">
    <property type="nucleotide sequence ID" value="XM_022445717.1"/>
</dbReference>
<dbReference type="GO" id="GO:0043123">
    <property type="term" value="P:positive regulation of canonical NF-kappaB signal transduction"/>
    <property type="evidence" value="ECO:0007669"/>
    <property type="project" value="TreeGrafter"/>
</dbReference>
<reference evidence="4" key="2">
    <citation type="submission" date="2025-08" db="UniProtKB">
        <authorList>
            <consortium name="RefSeq"/>
        </authorList>
    </citation>
    <scope>IDENTIFICATION</scope>
    <source>
        <tissue evidence="4">Whole sample</tissue>
    </source>
</reference>